<keyword evidence="3" id="KW-1185">Reference proteome</keyword>
<dbReference type="AlphaFoldDB" id="A0A1W0WGJ0"/>
<accession>A0A1W0WGJ0</accession>
<keyword evidence="1" id="KW-0732">Signal</keyword>
<comment type="caution">
    <text evidence="2">The sequence shown here is derived from an EMBL/GenBank/DDBJ whole genome shotgun (WGS) entry which is preliminary data.</text>
</comment>
<protein>
    <submittedName>
        <fullName evidence="2">Uncharacterized protein</fullName>
    </submittedName>
</protein>
<proteinExistence type="predicted"/>
<name>A0A1W0WGJ0_HYPEX</name>
<dbReference type="OrthoDB" id="2094222at2759"/>
<sequence>MPLPTIFLLALVQISLVLAYLPPNYEKQTASAKQEILWGQLRQSPYPAGRLPVEGPSALQAAQLLVPTFLKGSFNCANDEMDYDSRKWKIIHTFGTCAKATLRPFANSTYTGVFKSGAPGIIRLSAVRIVADNMIPSMGFKALIDGVPSANFHNVFSPDGQGLNKNFFANNVSNIIPDSQQTPLQVVAVAFTATLRILSIWPSEQPEDANSMPLYEQSSIETSGKVVPKGKVYAPWRIDYVPNPAIGYSPNATEDFRVKIAETPVGSVLYTLVAYWTRAQAEAKTGGVAIGELVLDSNFIASAYCDQGLFLNHASKRWQKE</sequence>
<feature type="chain" id="PRO_5013048668" evidence="1">
    <location>
        <begin position="20"/>
        <end position="321"/>
    </location>
</feature>
<evidence type="ECO:0000313" key="3">
    <source>
        <dbReference type="Proteomes" id="UP000192578"/>
    </source>
</evidence>
<feature type="signal peptide" evidence="1">
    <location>
        <begin position="1"/>
        <end position="19"/>
    </location>
</feature>
<reference evidence="3" key="1">
    <citation type="submission" date="2017-01" db="EMBL/GenBank/DDBJ databases">
        <title>Comparative genomics of anhydrobiosis in the tardigrade Hypsibius dujardini.</title>
        <authorList>
            <person name="Yoshida Y."/>
            <person name="Koutsovoulos G."/>
            <person name="Laetsch D."/>
            <person name="Stevens L."/>
            <person name="Kumar S."/>
            <person name="Horikawa D."/>
            <person name="Ishino K."/>
            <person name="Komine S."/>
            <person name="Tomita M."/>
            <person name="Blaxter M."/>
            <person name="Arakawa K."/>
        </authorList>
    </citation>
    <scope>NUCLEOTIDE SEQUENCE [LARGE SCALE GENOMIC DNA]</scope>
    <source>
        <strain evidence="3">Z151</strain>
    </source>
</reference>
<evidence type="ECO:0000256" key="1">
    <source>
        <dbReference type="SAM" id="SignalP"/>
    </source>
</evidence>
<dbReference type="Proteomes" id="UP000192578">
    <property type="component" value="Unassembled WGS sequence"/>
</dbReference>
<evidence type="ECO:0000313" key="2">
    <source>
        <dbReference type="EMBL" id="OQV14320.1"/>
    </source>
</evidence>
<gene>
    <name evidence="2" type="ORF">BV898_11440</name>
</gene>
<dbReference type="EMBL" id="MTYJ01000106">
    <property type="protein sequence ID" value="OQV14320.1"/>
    <property type="molecule type" value="Genomic_DNA"/>
</dbReference>
<organism evidence="2 3">
    <name type="scientific">Hypsibius exemplaris</name>
    <name type="common">Freshwater tardigrade</name>
    <dbReference type="NCBI Taxonomy" id="2072580"/>
    <lineage>
        <taxon>Eukaryota</taxon>
        <taxon>Metazoa</taxon>
        <taxon>Ecdysozoa</taxon>
        <taxon>Tardigrada</taxon>
        <taxon>Eutardigrada</taxon>
        <taxon>Parachela</taxon>
        <taxon>Hypsibioidea</taxon>
        <taxon>Hypsibiidae</taxon>
        <taxon>Hypsibius</taxon>
    </lineage>
</organism>